<keyword evidence="4" id="KW-1185">Reference proteome</keyword>
<accession>A0AA37HPS6</accession>
<evidence type="ECO:0000256" key="1">
    <source>
        <dbReference type="SAM" id="MobiDB-lite"/>
    </source>
</evidence>
<evidence type="ECO:0000259" key="2">
    <source>
        <dbReference type="Pfam" id="PF08808"/>
    </source>
</evidence>
<evidence type="ECO:0000313" key="4">
    <source>
        <dbReference type="Proteomes" id="UP001055108"/>
    </source>
</evidence>
<dbReference type="InterPro" id="IPR014914">
    <property type="entry name" value="RES_dom"/>
</dbReference>
<name>A0AA37HPS6_9HYPH</name>
<sequence>MSDGNVKLGGFQADDIVQSARSIQVALALIEQLRGGSALRLPYDNVKKIVDALLRDVPFVGYSLPELSVFRAFVGDSQLPANASRFSYKPLALGSSWGRCNRVGTTVFYGALNEDTVFSELGPEIGDTFYIGKARLKKDSSISLNCIGEIDHIRRYGLPLVGDEQAKQWLAGVMSQRPLESNVRTELVDAFFADMFSQTAFRAKDYKISSALSEILFEPGQLDGFAYPSVAHRGGLNVAIRPQAFDEKFEWEGFEALRVVDYLGFGLYARAPIARAVGAAPDGSLEWQAVEAPETSPASTAAKSGPAT</sequence>
<feature type="compositionally biased region" description="Polar residues" evidence="1">
    <location>
        <begin position="296"/>
        <end position="308"/>
    </location>
</feature>
<dbReference type="Proteomes" id="UP001055108">
    <property type="component" value="Unassembled WGS sequence"/>
</dbReference>
<dbReference type="EMBL" id="BPQM01000061">
    <property type="protein sequence ID" value="GJD79385.1"/>
    <property type="molecule type" value="Genomic_DNA"/>
</dbReference>
<feature type="domain" description="RES" evidence="2">
    <location>
        <begin position="82"/>
        <end position="245"/>
    </location>
</feature>
<reference evidence="3" key="2">
    <citation type="submission" date="2021-08" db="EMBL/GenBank/DDBJ databases">
        <authorList>
            <person name="Tani A."/>
            <person name="Ola A."/>
            <person name="Ogura Y."/>
            <person name="Katsura K."/>
            <person name="Hayashi T."/>
        </authorList>
    </citation>
    <scope>NUCLEOTIDE SEQUENCE</scope>
    <source>
        <strain evidence="3">NBRC 103626</strain>
    </source>
</reference>
<proteinExistence type="predicted"/>
<feature type="region of interest" description="Disordered" evidence="1">
    <location>
        <begin position="288"/>
        <end position="308"/>
    </location>
</feature>
<gene>
    <name evidence="3" type="ORF">NBEOAGPD_2611</name>
</gene>
<dbReference type="RefSeq" id="WP_238303377.1">
    <property type="nucleotide sequence ID" value="NZ_BPQM01000061.1"/>
</dbReference>
<reference evidence="3" key="1">
    <citation type="journal article" date="2016" name="Front. Microbiol.">
        <title>Genome Sequence of the Piezophilic, Mesophilic Sulfate-Reducing Bacterium Desulfovibrio indicus J2T.</title>
        <authorList>
            <person name="Cao J."/>
            <person name="Maignien L."/>
            <person name="Shao Z."/>
            <person name="Alain K."/>
            <person name="Jebbar M."/>
        </authorList>
    </citation>
    <scope>NUCLEOTIDE SEQUENCE</scope>
    <source>
        <strain evidence="3">NBRC 103626</strain>
    </source>
</reference>
<dbReference type="AlphaFoldDB" id="A0AA37HPS6"/>
<dbReference type="Pfam" id="PF08808">
    <property type="entry name" value="RES"/>
    <property type="match status" value="1"/>
</dbReference>
<protein>
    <recommendedName>
        <fullName evidence="2">RES domain-containing protein</fullName>
    </recommendedName>
</protein>
<evidence type="ECO:0000313" key="3">
    <source>
        <dbReference type="EMBL" id="GJD79385.1"/>
    </source>
</evidence>
<comment type="caution">
    <text evidence="3">The sequence shown here is derived from an EMBL/GenBank/DDBJ whole genome shotgun (WGS) entry which is preliminary data.</text>
</comment>
<organism evidence="3 4">
    <name type="scientific">Methylobacterium gregans</name>
    <dbReference type="NCBI Taxonomy" id="374424"/>
    <lineage>
        <taxon>Bacteria</taxon>
        <taxon>Pseudomonadati</taxon>
        <taxon>Pseudomonadota</taxon>
        <taxon>Alphaproteobacteria</taxon>
        <taxon>Hyphomicrobiales</taxon>
        <taxon>Methylobacteriaceae</taxon>
        <taxon>Methylobacterium</taxon>
    </lineage>
</organism>